<feature type="non-terminal residue" evidence="1">
    <location>
        <position position="1"/>
    </location>
</feature>
<reference evidence="1 2" key="1">
    <citation type="submission" date="2019-03" db="EMBL/GenBank/DDBJ databases">
        <title>Single cell metagenomics reveals metabolic interactions within the superorganism composed of flagellate Streblomastix strix and complex community of Bacteroidetes bacteria on its surface.</title>
        <authorList>
            <person name="Treitli S.C."/>
            <person name="Kolisko M."/>
            <person name="Husnik F."/>
            <person name="Keeling P."/>
            <person name="Hampl V."/>
        </authorList>
    </citation>
    <scope>NUCLEOTIDE SEQUENCE [LARGE SCALE GENOMIC DNA]</scope>
    <source>
        <strain evidence="1">ST1C</strain>
    </source>
</reference>
<organism evidence="1 2">
    <name type="scientific">Streblomastix strix</name>
    <dbReference type="NCBI Taxonomy" id="222440"/>
    <lineage>
        <taxon>Eukaryota</taxon>
        <taxon>Metamonada</taxon>
        <taxon>Preaxostyla</taxon>
        <taxon>Oxymonadida</taxon>
        <taxon>Streblomastigidae</taxon>
        <taxon>Streblomastix</taxon>
    </lineage>
</organism>
<protein>
    <submittedName>
        <fullName evidence="1">Uncharacterized protein</fullName>
    </submittedName>
</protein>
<evidence type="ECO:0000313" key="1">
    <source>
        <dbReference type="EMBL" id="KAA6384678.1"/>
    </source>
</evidence>
<accession>A0A5J4VPU4</accession>
<dbReference type="Proteomes" id="UP000324800">
    <property type="component" value="Unassembled WGS sequence"/>
</dbReference>
<gene>
    <name evidence="1" type="ORF">EZS28_019794</name>
</gene>
<sequence length="334" mass="36557">ASLLFVVLSALALGFHTMPKSFFESSANQQYGPPLDPDSVQWYPDGKTESDGSITYEWTELNPEKDIPFSYKKISDYKVLAGGKTSKASFSAVAKDKEEFDKLSTSKALNTTELGCDAVGLSHLSGIYGYIGYAVKAYGKDIAPSITQLLKDSPPKVTMKWPKEEGQDFDEVLSIGKTCTDGEAYYFNWALKKSGVVDSACIPNSGIPTDTSKCAGEAGKFQPQLKGYVQGTIHEANTVRIKDALIHFGVVNVNEGAVQRDLLIGWDGSDWIAARELVDSEQRGLFSYAYVKVPINESKVYDEVNVIVNKVSSIRAALSFIFAAILIPELSFFF</sequence>
<comment type="caution">
    <text evidence="1">The sequence shown here is derived from an EMBL/GenBank/DDBJ whole genome shotgun (WGS) entry which is preliminary data.</text>
</comment>
<proteinExistence type="predicted"/>
<dbReference type="AlphaFoldDB" id="A0A5J4VPU4"/>
<dbReference type="EMBL" id="SNRW01005638">
    <property type="protein sequence ID" value="KAA6384678.1"/>
    <property type="molecule type" value="Genomic_DNA"/>
</dbReference>
<name>A0A5J4VPU4_9EUKA</name>
<evidence type="ECO:0000313" key="2">
    <source>
        <dbReference type="Proteomes" id="UP000324800"/>
    </source>
</evidence>